<dbReference type="SMART" id="SM00448">
    <property type="entry name" value="REC"/>
    <property type="match status" value="3"/>
</dbReference>
<feature type="domain" description="Response regulatory" evidence="3">
    <location>
        <begin position="256"/>
        <end position="372"/>
    </location>
</feature>
<evidence type="ECO:0000259" key="3">
    <source>
        <dbReference type="PROSITE" id="PS50110"/>
    </source>
</evidence>
<feature type="domain" description="Response regulatory" evidence="3">
    <location>
        <begin position="560"/>
        <end position="677"/>
    </location>
</feature>
<dbReference type="CDD" id="cd01949">
    <property type="entry name" value="GGDEF"/>
    <property type="match status" value="1"/>
</dbReference>
<dbReference type="InterPro" id="IPR001789">
    <property type="entry name" value="Sig_transdc_resp-reg_receiver"/>
</dbReference>
<dbReference type="GO" id="GO:1902201">
    <property type="term" value="P:negative regulation of bacterial-type flagellum-dependent cell motility"/>
    <property type="evidence" value="ECO:0007669"/>
    <property type="project" value="TreeGrafter"/>
</dbReference>
<dbReference type="Pfam" id="PF00072">
    <property type="entry name" value="Response_reg"/>
    <property type="match status" value="3"/>
</dbReference>
<feature type="domain" description="GGDEF" evidence="4">
    <location>
        <begin position="412"/>
        <end position="546"/>
    </location>
</feature>
<dbReference type="PANTHER" id="PTHR45138">
    <property type="entry name" value="REGULATORY COMPONENTS OF SENSORY TRANSDUCTION SYSTEM"/>
    <property type="match status" value="1"/>
</dbReference>
<feature type="modified residue" description="4-aspartylphosphate" evidence="2">
    <location>
        <position position="610"/>
    </location>
</feature>
<dbReference type="InterPro" id="IPR029787">
    <property type="entry name" value="Nucleotide_cyclase"/>
</dbReference>
<dbReference type="eggNOG" id="COG3706">
    <property type="taxonomic scope" value="Bacteria"/>
</dbReference>
<reference evidence="7" key="2">
    <citation type="submission" date="2012-02" db="EMBL/GenBank/DDBJ databases">
        <title>Complete genome sequence of Blastococcus saxobsidens strain DD2.</title>
        <authorList>
            <person name="Genoscope."/>
        </authorList>
    </citation>
    <scope>NUCLEOTIDE SEQUENCE [LARGE SCALE GENOMIC DNA]</scope>
    <source>
        <strain evidence="7">DD2</strain>
    </source>
</reference>
<dbReference type="SUPFAM" id="SSF52172">
    <property type="entry name" value="CheY-like"/>
    <property type="match status" value="3"/>
</dbReference>
<feature type="modified residue" description="4-aspartylphosphate" evidence="2">
    <location>
        <position position="305"/>
    </location>
</feature>
<keyword evidence="7" id="KW-1185">Reference proteome</keyword>
<dbReference type="GO" id="GO:0052621">
    <property type="term" value="F:diguanylate cyclase activity"/>
    <property type="evidence" value="ECO:0007669"/>
    <property type="project" value="TreeGrafter"/>
</dbReference>
<dbReference type="InterPro" id="IPR043128">
    <property type="entry name" value="Rev_trsase/Diguanyl_cyclase"/>
</dbReference>
<organism evidence="6 7">
    <name type="scientific">Blastococcus saxobsidens (strain DD2)</name>
    <dbReference type="NCBI Taxonomy" id="1146883"/>
    <lineage>
        <taxon>Bacteria</taxon>
        <taxon>Bacillati</taxon>
        <taxon>Actinomycetota</taxon>
        <taxon>Actinomycetes</taxon>
        <taxon>Geodermatophilales</taxon>
        <taxon>Geodermatophilaceae</taxon>
        <taxon>Blastococcus</taxon>
    </lineage>
</organism>
<keyword evidence="2" id="KW-0597">Phosphoprotein</keyword>
<dbReference type="GO" id="GO:0000160">
    <property type="term" value="P:phosphorelay signal transduction system"/>
    <property type="evidence" value="ECO:0007669"/>
    <property type="project" value="InterPro"/>
</dbReference>
<dbReference type="Gene3D" id="1.20.120.160">
    <property type="entry name" value="HPT domain"/>
    <property type="match status" value="1"/>
</dbReference>
<dbReference type="Pfam" id="PF00990">
    <property type="entry name" value="GGDEF"/>
    <property type="match status" value="1"/>
</dbReference>
<accession>H6RP38</accession>
<dbReference type="AlphaFoldDB" id="H6RP38"/>
<dbReference type="InterPro" id="IPR050469">
    <property type="entry name" value="Diguanylate_Cyclase"/>
</dbReference>
<dbReference type="HOGENOM" id="CLU_000445_11_28_11"/>
<dbReference type="RefSeq" id="WP_014375589.1">
    <property type="nucleotide sequence ID" value="NC_016943.1"/>
</dbReference>
<dbReference type="PROSITE" id="PS50894">
    <property type="entry name" value="HPT"/>
    <property type="match status" value="1"/>
</dbReference>
<dbReference type="GO" id="GO:0005886">
    <property type="term" value="C:plasma membrane"/>
    <property type="evidence" value="ECO:0007669"/>
    <property type="project" value="TreeGrafter"/>
</dbReference>
<evidence type="ECO:0000313" key="7">
    <source>
        <dbReference type="Proteomes" id="UP000007517"/>
    </source>
</evidence>
<dbReference type="InterPro" id="IPR000160">
    <property type="entry name" value="GGDEF_dom"/>
</dbReference>
<dbReference type="eggNOG" id="COG0745">
    <property type="taxonomic scope" value="Bacteria"/>
</dbReference>
<name>H6RP38_BLASD</name>
<evidence type="ECO:0000256" key="1">
    <source>
        <dbReference type="PROSITE-ProRule" id="PRU00110"/>
    </source>
</evidence>
<reference evidence="6 7" key="1">
    <citation type="journal article" date="2012" name="J. Bacteriol.">
        <title>Genome Sequence of Blastococcus saxobsidens DD2, a Stone-Inhabiting Bacterium.</title>
        <authorList>
            <person name="Chouaia B."/>
            <person name="Crotti E."/>
            <person name="Brusetti L."/>
            <person name="Daffonchio D."/>
            <person name="Essoussi I."/>
            <person name="Nouioui I."/>
            <person name="Sbissi I."/>
            <person name="Ghodhbane-Gtari F."/>
            <person name="Gtari M."/>
            <person name="Vacherie B."/>
            <person name="Barbe V."/>
            <person name="Medigue C."/>
            <person name="Gury J."/>
            <person name="Pujic P."/>
            <person name="Normand P."/>
        </authorList>
    </citation>
    <scope>NUCLEOTIDE SEQUENCE [LARGE SCALE GENOMIC DNA]</scope>
    <source>
        <strain evidence="6 7">DD2</strain>
    </source>
</reference>
<dbReference type="NCBIfam" id="TIGR00254">
    <property type="entry name" value="GGDEF"/>
    <property type="match status" value="1"/>
</dbReference>
<dbReference type="PROSITE" id="PS50110">
    <property type="entry name" value="RESPONSE_REGULATORY"/>
    <property type="match status" value="3"/>
</dbReference>
<dbReference type="CDD" id="cd00156">
    <property type="entry name" value="REC"/>
    <property type="match status" value="2"/>
</dbReference>
<dbReference type="eggNOG" id="COG2198">
    <property type="taxonomic scope" value="Bacteria"/>
</dbReference>
<sequence>MTLAPQPPTPAAVTDSVAALWDRRKDDVMRRAVVFDDVVVALLNGELTEELRQQAAREAHKLAGSLGMFGLPEGSRVARELEHLFETATALDHRRVPQLSALTLELRRELERPAVPAAAPAVRGDRRGSDRGAVLVVDDDEDFAAGIAAVAASVGLREEVAGSPAAARLAIARRRPDLVLLDLGFPGGSDDALALLAELSAARLPVFALTVRDTFTDRVEVARRGAVGFLEKSLSPSQVIEAVLDQLERGNGTSATVLTVDDDSFVLDAVRALLTPQGLQVHTLDDPRRLFEVVDDISPDLLVLDFDMPHANGVELCRALRNNARWTALPVLFLTARADPGTVQAIFAAGGDDYLTKPVLAAEFLGRVMNRLERVRLLRQLADTDALTGVSTRRRSTEVLNRFIRTAQRFGQPLCLAVLDLDQFKSVNDRHGHTVGDEVLRRLGELLTETFRGEDITARWGGEEFVVGMYGMTRDDGVQRVAELLEKWRHEVFTSVAAAPFSLSFSAGVAQYPFDGTDVEALYRSADLALYQAKAQGRDRVVPAGAHHTDPTDIDVAMVDVALVEDDEVIAALILHSLATRGYSTCWLRDGDEAAASLTGPLSPRLVLLDWDLPGRNGLAVLAAMAEAGVLERTRTIMLTGRSTEEETLEALELGAIDHVAKPFSLPVLMQRVRRALAR</sequence>
<dbReference type="SUPFAM" id="SSF55073">
    <property type="entry name" value="Nucleotide cyclase"/>
    <property type="match status" value="1"/>
</dbReference>
<dbReference type="EMBL" id="FO117623">
    <property type="protein sequence ID" value="CCG02699.1"/>
    <property type="molecule type" value="Genomic_DNA"/>
</dbReference>
<dbReference type="PROSITE" id="PS50887">
    <property type="entry name" value="GGDEF"/>
    <property type="match status" value="1"/>
</dbReference>
<dbReference type="FunFam" id="3.30.70.270:FF:000001">
    <property type="entry name" value="Diguanylate cyclase domain protein"/>
    <property type="match status" value="1"/>
</dbReference>
<gene>
    <name evidence="6" type="ordered locus">BLASA_1780</name>
</gene>
<proteinExistence type="predicted"/>
<dbReference type="Gene3D" id="3.40.50.2300">
    <property type="match status" value="3"/>
</dbReference>
<evidence type="ECO:0000256" key="2">
    <source>
        <dbReference type="PROSITE-ProRule" id="PRU00169"/>
    </source>
</evidence>
<dbReference type="Proteomes" id="UP000007517">
    <property type="component" value="Chromosome"/>
</dbReference>
<protein>
    <submittedName>
        <fullName evidence="6">Two component response regulator receiver modulated diguanylate cyclase</fullName>
    </submittedName>
</protein>
<dbReference type="PANTHER" id="PTHR45138:SF9">
    <property type="entry name" value="DIGUANYLATE CYCLASE DGCM-RELATED"/>
    <property type="match status" value="1"/>
</dbReference>
<dbReference type="Gene3D" id="3.30.70.270">
    <property type="match status" value="1"/>
</dbReference>
<dbReference type="Pfam" id="PF01627">
    <property type="entry name" value="Hpt"/>
    <property type="match status" value="1"/>
</dbReference>
<dbReference type="SMART" id="SM00267">
    <property type="entry name" value="GGDEF"/>
    <property type="match status" value="1"/>
</dbReference>
<dbReference type="OrthoDB" id="23692at2"/>
<feature type="modified residue" description="Phosphohistidine" evidence="1">
    <location>
        <position position="60"/>
    </location>
</feature>
<evidence type="ECO:0000313" key="6">
    <source>
        <dbReference type="EMBL" id="CCG02699.1"/>
    </source>
</evidence>
<dbReference type="STRING" id="1146883.BLASA_1780"/>
<dbReference type="SUPFAM" id="SSF47226">
    <property type="entry name" value="Histidine-containing phosphotransfer domain, HPT domain"/>
    <property type="match status" value="1"/>
</dbReference>
<feature type="domain" description="Response regulatory" evidence="3">
    <location>
        <begin position="133"/>
        <end position="247"/>
    </location>
</feature>
<evidence type="ECO:0000259" key="4">
    <source>
        <dbReference type="PROSITE" id="PS50887"/>
    </source>
</evidence>
<dbReference type="InterPro" id="IPR036641">
    <property type="entry name" value="HPT_dom_sf"/>
</dbReference>
<feature type="domain" description="HPt" evidence="5">
    <location>
        <begin position="21"/>
        <end position="125"/>
    </location>
</feature>
<dbReference type="InterPro" id="IPR008207">
    <property type="entry name" value="Sig_transdc_His_kin_Hpt_dom"/>
</dbReference>
<dbReference type="KEGG" id="bsd:BLASA_1780"/>
<dbReference type="GO" id="GO:0043709">
    <property type="term" value="P:cell adhesion involved in single-species biofilm formation"/>
    <property type="evidence" value="ECO:0007669"/>
    <property type="project" value="TreeGrafter"/>
</dbReference>
<dbReference type="InterPro" id="IPR011006">
    <property type="entry name" value="CheY-like_superfamily"/>
</dbReference>
<evidence type="ECO:0000259" key="5">
    <source>
        <dbReference type="PROSITE" id="PS50894"/>
    </source>
</evidence>
<feature type="modified residue" description="4-aspartylphosphate" evidence="2">
    <location>
        <position position="182"/>
    </location>
</feature>